<dbReference type="PANTHER" id="PTHR12619">
    <property type="entry name" value="RFX TRANSCRIPTION FACTOR FAMILY"/>
    <property type="match status" value="1"/>
</dbReference>
<dbReference type="InterPro" id="IPR057321">
    <property type="entry name" value="RFX1-4/6/8-like_BCD"/>
</dbReference>
<dbReference type="InterPro" id="IPR036388">
    <property type="entry name" value="WH-like_DNA-bd_sf"/>
</dbReference>
<dbReference type="SUPFAM" id="SSF46785">
    <property type="entry name" value="Winged helix' DNA-binding domain"/>
    <property type="match status" value="1"/>
</dbReference>
<dbReference type="GO" id="GO:0000981">
    <property type="term" value="F:DNA-binding transcription factor activity, RNA polymerase II-specific"/>
    <property type="evidence" value="ECO:0007669"/>
    <property type="project" value="TreeGrafter"/>
</dbReference>
<evidence type="ECO:0000259" key="3">
    <source>
        <dbReference type="PROSITE" id="PS51526"/>
    </source>
</evidence>
<dbReference type="OrthoDB" id="10056949at2759"/>
<sequence length="809" mass="90987">MLSALQQQNFIKMEPTQTTIKDLGPSNNMGPSPTFQYGTQRTFSNGPIFNNNNNNNNNNGNSSNIEFQSSSSTSSSLVATNGSQFSSPQFNVSRKTSNNIQNNLLSTGKNGSTSSSISYNNISRPNVTNYISQPKITEQSFSVLSLPQPYRLSSHTEDNTTNSNNYYHYSTSPPSTTHTNNGNSDISIYPMGPTFHETTNIAQDRNFSNRYLPPQQQSIPQENKTAFIAQYGASQPFITRSSFPPLWMRAQTNDIPSTSTYNDFRKDEMNELNIKPKSHSIPSPQGYNSSTTLHSQYVIEHNTGILMRRNTQEQIAKAIAEKNIQVPIEEYASNVRKAELAVLEMNDNTHSKSAIQRAEQNREREKHVYALLWLMKNCKAETNSYVPRSRIFSQYAASCAKSTLKPLSQATLGKLIRTILPDITTRRLGMRGQSKYHYCNLVLLTENEASSRSSLNAEGILSDNSSIDTADSNVVTDSGNDSCNDSGVAELFNEIFKCNELSFDCSLQLPPIPLDEISSKIDSDIASSLESLYHVHCLSIYENVLFMKFGELPTCLNLSSNGSLSPQMFNLLISSKLYNWVYECDLKTHAVIIQELAKKIINEDTINENTLDKLKKFIQSYRDIVTSASLDLPIPMAENKVTVANKFCLILKELIKLLNYSNAFMENFPSYKNGMVHDWQMLVKHENFTDLALNINCYDGKKSDVDLKAAACTLKSKICYDISTFLESTETNKLQLRKLIEQFCKFITSKGGSTSHSIANYYLQFFGGLVGELSLKASENLRCWLYFNNIIYQLITYSADFRNLIDMVK</sequence>
<dbReference type="InterPro" id="IPR039779">
    <property type="entry name" value="RFX-like"/>
</dbReference>
<evidence type="ECO:0000256" key="2">
    <source>
        <dbReference type="SAM" id="MobiDB-lite"/>
    </source>
</evidence>
<dbReference type="GO" id="GO:0000978">
    <property type="term" value="F:RNA polymerase II cis-regulatory region sequence-specific DNA binding"/>
    <property type="evidence" value="ECO:0007669"/>
    <property type="project" value="TreeGrafter"/>
</dbReference>
<feature type="compositionally biased region" description="Polar residues" evidence="2">
    <location>
        <begin position="19"/>
        <end position="49"/>
    </location>
</feature>
<evidence type="ECO:0000313" key="4">
    <source>
        <dbReference type="EMBL" id="SMN22192.1"/>
    </source>
</evidence>
<protein>
    <submittedName>
        <fullName evidence="4">Similar to Saccharomyces cerevisiae YLR176C RFX1 Major transcriptional repressor of DNA-damage-regulated genes, recruits repressors Tup1p and Cyc8p to their promoters</fullName>
    </submittedName>
</protein>
<reference evidence="4 5" key="1">
    <citation type="submission" date="2017-04" db="EMBL/GenBank/DDBJ databases">
        <authorList>
            <person name="Afonso C.L."/>
            <person name="Miller P.J."/>
            <person name="Scott M.A."/>
            <person name="Spackman E."/>
            <person name="Goraichik I."/>
            <person name="Dimitrov K.M."/>
            <person name="Suarez D.L."/>
            <person name="Swayne D.E."/>
        </authorList>
    </citation>
    <scope>NUCLEOTIDE SEQUENCE [LARGE SCALE GENOMIC DNA]</scope>
</reference>
<gene>
    <name evidence="4" type="ORF">KASA_0I02200G</name>
</gene>
<dbReference type="InterPro" id="IPR003150">
    <property type="entry name" value="DNA-bd_RFX"/>
</dbReference>
<feature type="domain" description="RFX-type winged-helix" evidence="3">
    <location>
        <begin position="370"/>
        <end position="445"/>
    </location>
</feature>
<dbReference type="AlphaFoldDB" id="A0A1X7R983"/>
<dbReference type="InterPro" id="IPR036390">
    <property type="entry name" value="WH_DNA-bd_sf"/>
</dbReference>
<dbReference type="Proteomes" id="UP000196158">
    <property type="component" value="Unassembled WGS sequence"/>
</dbReference>
<feature type="region of interest" description="Disordered" evidence="2">
    <location>
        <begin position="19"/>
        <end position="126"/>
    </location>
</feature>
<dbReference type="PANTHER" id="PTHR12619:SF5">
    <property type="entry name" value="TRANSCRIPTION FACTOR RFX4"/>
    <property type="match status" value="1"/>
</dbReference>
<dbReference type="STRING" id="1789683.A0A1X7R983"/>
<dbReference type="EMBL" id="FXLY01000010">
    <property type="protein sequence ID" value="SMN22192.1"/>
    <property type="molecule type" value="Genomic_DNA"/>
</dbReference>
<organism evidence="4 5">
    <name type="scientific">Maudiozyma saulgeensis</name>
    <dbReference type="NCBI Taxonomy" id="1789683"/>
    <lineage>
        <taxon>Eukaryota</taxon>
        <taxon>Fungi</taxon>
        <taxon>Dikarya</taxon>
        <taxon>Ascomycota</taxon>
        <taxon>Saccharomycotina</taxon>
        <taxon>Saccharomycetes</taxon>
        <taxon>Saccharomycetales</taxon>
        <taxon>Saccharomycetaceae</taxon>
        <taxon>Maudiozyma</taxon>
    </lineage>
</organism>
<keyword evidence="5" id="KW-1185">Reference proteome</keyword>
<dbReference type="PROSITE" id="PS51526">
    <property type="entry name" value="RFX_DBD"/>
    <property type="match status" value="1"/>
</dbReference>
<accession>A0A1X7R983</accession>
<proteinExistence type="predicted"/>
<dbReference type="Pfam" id="PF25340">
    <property type="entry name" value="BCD_RFX"/>
    <property type="match status" value="1"/>
</dbReference>
<evidence type="ECO:0000313" key="5">
    <source>
        <dbReference type="Proteomes" id="UP000196158"/>
    </source>
</evidence>
<dbReference type="Gene3D" id="1.10.10.10">
    <property type="entry name" value="Winged helix-like DNA-binding domain superfamily/Winged helix DNA-binding domain"/>
    <property type="match status" value="1"/>
</dbReference>
<feature type="compositionally biased region" description="Polar residues" evidence="2">
    <location>
        <begin position="77"/>
        <end position="105"/>
    </location>
</feature>
<feature type="compositionally biased region" description="Low complexity" evidence="2">
    <location>
        <begin position="106"/>
        <end position="123"/>
    </location>
</feature>
<name>A0A1X7R983_9SACH</name>
<evidence type="ECO:0000256" key="1">
    <source>
        <dbReference type="ARBA" id="ARBA00023125"/>
    </source>
</evidence>
<feature type="compositionally biased region" description="Low complexity" evidence="2">
    <location>
        <begin position="50"/>
        <end position="76"/>
    </location>
</feature>
<dbReference type="Pfam" id="PF02257">
    <property type="entry name" value="RFX_DNA_binding"/>
    <property type="match status" value="1"/>
</dbReference>
<keyword evidence="1" id="KW-0238">DNA-binding</keyword>